<protein>
    <submittedName>
        <fullName evidence="1">Glycoside hydrolase family 71 protein</fullName>
    </submittedName>
</protein>
<reference evidence="2" key="1">
    <citation type="journal article" date="2017" name="Nat. Ecol. Evol.">
        <title>Genome expansion and lineage-specific genetic innovations in the forest pathogenic fungi Armillaria.</title>
        <authorList>
            <person name="Sipos G."/>
            <person name="Prasanna A.N."/>
            <person name="Walter M.C."/>
            <person name="O'Connor E."/>
            <person name="Balint B."/>
            <person name="Krizsan K."/>
            <person name="Kiss B."/>
            <person name="Hess J."/>
            <person name="Varga T."/>
            <person name="Slot J."/>
            <person name="Riley R."/>
            <person name="Boka B."/>
            <person name="Rigling D."/>
            <person name="Barry K."/>
            <person name="Lee J."/>
            <person name="Mihaltcheva S."/>
            <person name="LaButti K."/>
            <person name="Lipzen A."/>
            <person name="Waldron R."/>
            <person name="Moloney N.M."/>
            <person name="Sperisen C."/>
            <person name="Kredics L."/>
            <person name="Vagvoelgyi C."/>
            <person name="Patrignani A."/>
            <person name="Fitzpatrick D."/>
            <person name="Nagy I."/>
            <person name="Doyle S."/>
            <person name="Anderson J.B."/>
            <person name="Grigoriev I.V."/>
            <person name="Gueldener U."/>
            <person name="Muensterkoetter M."/>
            <person name="Nagy L.G."/>
        </authorList>
    </citation>
    <scope>NUCLEOTIDE SEQUENCE [LARGE SCALE GENOMIC DNA]</scope>
    <source>
        <strain evidence="2">28-4</strain>
    </source>
</reference>
<proteinExistence type="predicted"/>
<name>A0A2H3C881_9AGAR</name>
<sequence length="435" mass="47362">MVAVTRLTFASVVAFGQVVNVVSAANVFAHFMVQNSYSYSQSDWANDISIAQSIGIDGFALNVASPSDYEPDRIENAYAAAEAARFKLFYSFDMVSVSGAWSSDTIAAQIEKHATSSSTFLWNNAVLVSTYAGQDNGNDFWASVKSTLSGQGIDISFAPALTSYRDPSQAETMLSTFTSVDGFTNWWSWPNDVNETLTVDTDLAYKFAVKGSRTGPYIMGSSLFHRGNSKISVTRTGLSKATLWNYRWQQAINDVQPDIIEIVTWNDYAESHYIGNINPNVALYDAAAYITGIDHAAWRIVAQYYISYFKTGTAPAITEDQVVFWYRIHPREATCSGGTQPRMYNFPADAVFALAMLAEDGTVAVDIGSTSHTEFTAKGGQLTMGVAYFPSEDNQTPAVSLIRNGATVKSTNGPQAITTSCSYYNFNPVVGALSA</sequence>
<evidence type="ECO:0000313" key="2">
    <source>
        <dbReference type="Proteomes" id="UP000218334"/>
    </source>
</evidence>
<organism evidence="1 2">
    <name type="scientific">Armillaria solidipes</name>
    <dbReference type="NCBI Taxonomy" id="1076256"/>
    <lineage>
        <taxon>Eukaryota</taxon>
        <taxon>Fungi</taxon>
        <taxon>Dikarya</taxon>
        <taxon>Basidiomycota</taxon>
        <taxon>Agaricomycotina</taxon>
        <taxon>Agaricomycetes</taxon>
        <taxon>Agaricomycetidae</taxon>
        <taxon>Agaricales</taxon>
        <taxon>Marasmiineae</taxon>
        <taxon>Physalacriaceae</taxon>
        <taxon>Armillaria</taxon>
    </lineage>
</organism>
<evidence type="ECO:0000313" key="1">
    <source>
        <dbReference type="EMBL" id="PBK72343.1"/>
    </source>
</evidence>
<dbReference type="Proteomes" id="UP000218334">
    <property type="component" value="Unassembled WGS sequence"/>
</dbReference>
<dbReference type="EMBL" id="KZ293422">
    <property type="protein sequence ID" value="PBK72343.1"/>
    <property type="molecule type" value="Genomic_DNA"/>
</dbReference>
<accession>A0A2H3C881</accession>
<keyword evidence="2" id="KW-1185">Reference proteome</keyword>
<keyword evidence="1" id="KW-0378">Hydrolase</keyword>
<dbReference type="GO" id="GO:0051118">
    <property type="term" value="F:glucan endo-1,3-alpha-glucosidase activity"/>
    <property type="evidence" value="ECO:0007669"/>
    <property type="project" value="InterPro"/>
</dbReference>
<dbReference type="InterPro" id="IPR005197">
    <property type="entry name" value="Glyco_hydro_71"/>
</dbReference>
<gene>
    <name evidence="1" type="ORF">ARMSODRAFT_1082766</name>
</gene>
<dbReference type="STRING" id="1076256.A0A2H3C881"/>
<dbReference type="CDD" id="cd11577">
    <property type="entry name" value="GH71"/>
    <property type="match status" value="1"/>
</dbReference>
<dbReference type="Gene3D" id="3.20.20.80">
    <property type="entry name" value="Glycosidases"/>
    <property type="match status" value="1"/>
</dbReference>
<dbReference type="Pfam" id="PF03659">
    <property type="entry name" value="Glyco_hydro_71"/>
    <property type="match status" value="1"/>
</dbReference>
<dbReference type="AlphaFoldDB" id="A0A2H3C881"/>